<dbReference type="GO" id="GO:0006811">
    <property type="term" value="P:monoatomic ion transport"/>
    <property type="evidence" value="ECO:0007669"/>
    <property type="project" value="UniProtKB-KW"/>
</dbReference>
<dbReference type="InterPro" id="IPR049712">
    <property type="entry name" value="Poly_export"/>
</dbReference>
<dbReference type="EMBL" id="WKJI01000001">
    <property type="protein sequence ID" value="MRX45697.1"/>
    <property type="molecule type" value="Genomic_DNA"/>
</dbReference>
<keyword evidence="14" id="KW-0449">Lipoprotein</keyword>
<dbReference type="GO" id="GO:0015288">
    <property type="term" value="F:porin activity"/>
    <property type="evidence" value="ECO:0007669"/>
    <property type="project" value="UniProtKB-KW"/>
</dbReference>
<feature type="domain" description="SLBB" evidence="16">
    <location>
        <begin position="142"/>
        <end position="220"/>
    </location>
</feature>
<evidence type="ECO:0000259" key="16">
    <source>
        <dbReference type="Pfam" id="PF22461"/>
    </source>
</evidence>
<dbReference type="GO" id="GO:0015159">
    <property type="term" value="F:polysaccharide transmembrane transporter activity"/>
    <property type="evidence" value="ECO:0007669"/>
    <property type="project" value="InterPro"/>
</dbReference>
<accession>A0A7K0FKQ8</accession>
<evidence type="ECO:0000256" key="9">
    <source>
        <dbReference type="ARBA" id="ARBA00023065"/>
    </source>
</evidence>
<evidence type="ECO:0000256" key="2">
    <source>
        <dbReference type="ARBA" id="ARBA00009450"/>
    </source>
</evidence>
<keyword evidence="6" id="KW-0812">Transmembrane</keyword>
<keyword evidence="8" id="KW-0625">Polysaccharide transport</keyword>
<dbReference type="Pfam" id="PF22461">
    <property type="entry name" value="SLBB_2"/>
    <property type="match status" value="1"/>
</dbReference>
<proteinExistence type="inferred from homology"/>
<keyword evidence="11" id="KW-0472">Membrane</keyword>
<sequence length="258" mass="29584">MIYLKHKYLYIFIIFLFYSCRSNRNILFKLPNEIKTLKTPTLIFNKDSLYRKEYLISPGDRLNLRNIQNETAILGYLENELRVQGQGLDYIVDTDTSVTLPYLGKVSLTGMSLSDTEKYLNKEYSKRLLKDPLIKVSLTNLKVIFLGEFSRQGNITLNNERTHLIEAIGANGGLNQRANAKKLKIIRGDLSNPTVILVNLEDIRSLSDNNIYLQNNDIIYAESRSDVRILENLTSTRTLLGIGMSLLSAYIIIDRLNR</sequence>
<dbReference type="InterPro" id="IPR054765">
    <property type="entry name" value="SLBB_dom"/>
</dbReference>
<reference evidence="17 18" key="1">
    <citation type="submission" date="2019-11" db="EMBL/GenBank/DDBJ databases">
        <authorList>
            <person name="Cheng Q."/>
            <person name="Yang Z."/>
        </authorList>
    </citation>
    <scope>NUCLEOTIDE SEQUENCE [LARGE SCALE GENOMIC DNA]</scope>
    <source>
        <strain evidence="17 18">HX-22-1</strain>
    </source>
</reference>
<keyword evidence="5" id="KW-0762">Sugar transport</keyword>
<evidence type="ECO:0000256" key="1">
    <source>
        <dbReference type="ARBA" id="ARBA00004571"/>
    </source>
</evidence>
<dbReference type="InterPro" id="IPR003715">
    <property type="entry name" value="Poly_export_N"/>
</dbReference>
<evidence type="ECO:0000256" key="8">
    <source>
        <dbReference type="ARBA" id="ARBA00023047"/>
    </source>
</evidence>
<gene>
    <name evidence="17" type="ORF">GJJ64_00670</name>
</gene>
<evidence type="ECO:0000256" key="13">
    <source>
        <dbReference type="ARBA" id="ARBA00023237"/>
    </source>
</evidence>
<dbReference type="Gene3D" id="3.10.560.10">
    <property type="entry name" value="Outer membrane lipoprotein wza domain like"/>
    <property type="match status" value="1"/>
</dbReference>
<keyword evidence="7" id="KW-0732">Signal</keyword>
<dbReference type="PANTHER" id="PTHR33619:SF3">
    <property type="entry name" value="POLYSACCHARIDE EXPORT PROTEIN GFCE-RELATED"/>
    <property type="match status" value="1"/>
</dbReference>
<evidence type="ECO:0000256" key="3">
    <source>
        <dbReference type="ARBA" id="ARBA00022448"/>
    </source>
</evidence>
<comment type="caution">
    <text evidence="17">The sequence shown here is derived from an EMBL/GenBank/DDBJ whole genome shotgun (WGS) entry which is preliminary data.</text>
</comment>
<evidence type="ECO:0000313" key="18">
    <source>
        <dbReference type="Proteomes" id="UP000462931"/>
    </source>
</evidence>
<evidence type="ECO:0000256" key="14">
    <source>
        <dbReference type="ARBA" id="ARBA00023288"/>
    </source>
</evidence>
<keyword evidence="9" id="KW-0406">Ion transport</keyword>
<keyword evidence="10" id="KW-0626">Porin</keyword>
<dbReference type="GO" id="GO:0009279">
    <property type="term" value="C:cell outer membrane"/>
    <property type="evidence" value="ECO:0007669"/>
    <property type="project" value="UniProtKB-SubCell"/>
</dbReference>
<evidence type="ECO:0000256" key="6">
    <source>
        <dbReference type="ARBA" id="ARBA00022692"/>
    </source>
</evidence>
<evidence type="ECO:0000256" key="10">
    <source>
        <dbReference type="ARBA" id="ARBA00023114"/>
    </source>
</evidence>
<organism evidence="17 18">
    <name type="scientific">Pedobacter puniceum</name>
    <dbReference type="NCBI Taxonomy" id="2666136"/>
    <lineage>
        <taxon>Bacteria</taxon>
        <taxon>Pseudomonadati</taxon>
        <taxon>Bacteroidota</taxon>
        <taxon>Sphingobacteriia</taxon>
        <taxon>Sphingobacteriales</taxon>
        <taxon>Sphingobacteriaceae</taxon>
        <taxon>Pedobacter</taxon>
    </lineage>
</organism>
<comment type="similarity">
    <text evidence="2">Belongs to the BexD/CtrA/VexA family.</text>
</comment>
<evidence type="ECO:0000256" key="5">
    <source>
        <dbReference type="ARBA" id="ARBA00022597"/>
    </source>
</evidence>
<keyword evidence="4" id="KW-1134">Transmembrane beta strand</keyword>
<comment type="subcellular location">
    <subcellularLocation>
        <location evidence="1">Cell outer membrane</location>
        <topology evidence="1">Multi-pass membrane protein</topology>
    </subcellularLocation>
</comment>
<evidence type="ECO:0008006" key="19">
    <source>
        <dbReference type="Google" id="ProtNLM"/>
    </source>
</evidence>
<evidence type="ECO:0000313" key="17">
    <source>
        <dbReference type="EMBL" id="MRX45697.1"/>
    </source>
</evidence>
<evidence type="ECO:0000256" key="4">
    <source>
        <dbReference type="ARBA" id="ARBA00022452"/>
    </source>
</evidence>
<evidence type="ECO:0000256" key="11">
    <source>
        <dbReference type="ARBA" id="ARBA00023136"/>
    </source>
</evidence>
<dbReference type="AlphaFoldDB" id="A0A7K0FKQ8"/>
<keyword evidence="12" id="KW-0564">Palmitate</keyword>
<evidence type="ECO:0000259" key="15">
    <source>
        <dbReference type="Pfam" id="PF02563"/>
    </source>
</evidence>
<evidence type="ECO:0000256" key="12">
    <source>
        <dbReference type="ARBA" id="ARBA00023139"/>
    </source>
</evidence>
<dbReference type="PROSITE" id="PS51257">
    <property type="entry name" value="PROKAR_LIPOPROTEIN"/>
    <property type="match status" value="1"/>
</dbReference>
<keyword evidence="3" id="KW-0813">Transport</keyword>
<dbReference type="Pfam" id="PF02563">
    <property type="entry name" value="Poly_export"/>
    <property type="match status" value="1"/>
</dbReference>
<protein>
    <recommendedName>
        <fullName evidence="19">Polysaccharide export protein</fullName>
    </recommendedName>
</protein>
<dbReference type="Proteomes" id="UP000462931">
    <property type="component" value="Unassembled WGS sequence"/>
</dbReference>
<evidence type="ECO:0000256" key="7">
    <source>
        <dbReference type="ARBA" id="ARBA00022729"/>
    </source>
</evidence>
<dbReference type="RefSeq" id="WP_154285866.1">
    <property type="nucleotide sequence ID" value="NZ_WKJI01000001.1"/>
</dbReference>
<dbReference type="PANTHER" id="PTHR33619">
    <property type="entry name" value="POLYSACCHARIDE EXPORT PROTEIN GFCE-RELATED"/>
    <property type="match status" value="1"/>
</dbReference>
<name>A0A7K0FKQ8_9SPHI</name>
<feature type="domain" description="Polysaccharide export protein N-terminal" evidence="15">
    <location>
        <begin position="52"/>
        <end position="138"/>
    </location>
</feature>
<keyword evidence="13" id="KW-0998">Cell outer membrane</keyword>
<keyword evidence="18" id="KW-1185">Reference proteome</keyword>
<dbReference type="GO" id="GO:0046930">
    <property type="term" value="C:pore complex"/>
    <property type="evidence" value="ECO:0007669"/>
    <property type="project" value="UniProtKB-KW"/>
</dbReference>